<dbReference type="InterPro" id="IPR051061">
    <property type="entry name" value="Zinc_finger_trans_reg"/>
</dbReference>
<feature type="domain" description="C2H2-type" evidence="10">
    <location>
        <begin position="101"/>
        <end position="131"/>
    </location>
</feature>
<dbReference type="GO" id="GO:0006357">
    <property type="term" value="P:regulation of transcription by RNA polymerase II"/>
    <property type="evidence" value="ECO:0007669"/>
    <property type="project" value="TreeGrafter"/>
</dbReference>
<dbReference type="Gene3D" id="3.30.160.60">
    <property type="entry name" value="Classic Zinc Finger"/>
    <property type="match status" value="2"/>
</dbReference>
<evidence type="ECO:0000256" key="5">
    <source>
        <dbReference type="ARBA" id="ARBA00023015"/>
    </source>
</evidence>
<dbReference type="GO" id="GO:0008270">
    <property type="term" value="F:zinc ion binding"/>
    <property type="evidence" value="ECO:0007669"/>
    <property type="project" value="UniProtKB-KW"/>
</dbReference>
<gene>
    <name evidence="11" type="ORF">BN1211_3899</name>
</gene>
<evidence type="ECO:0000256" key="3">
    <source>
        <dbReference type="ARBA" id="ARBA00022771"/>
    </source>
</evidence>
<dbReference type="EMBL" id="CDQK01000004">
    <property type="protein sequence ID" value="CEP23337.1"/>
    <property type="molecule type" value="Genomic_DNA"/>
</dbReference>
<evidence type="ECO:0000256" key="6">
    <source>
        <dbReference type="ARBA" id="ARBA00023163"/>
    </source>
</evidence>
<organism evidence="11 12">
    <name type="scientific">Cyberlindnera jadinii (strain ATCC 18201 / CBS 1600 / BCRC 20928 / JCM 3617 / NBRC 0987 / NRRL Y-1542)</name>
    <name type="common">Torula yeast</name>
    <name type="synonym">Candida utilis</name>
    <dbReference type="NCBI Taxonomy" id="983966"/>
    <lineage>
        <taxon>Eukaryota</taxon>
        <taxon>Fungi</taxon>
        <taxon>Dikarya</taxon>
        <taxon>Ascomycota</taxon>
        <taxon>Saccharomycotina</taxon>
        <taxon>Saccharomycetes</taxon>
        <taxon>Phaffomycetales</taxon>
        <taxon>Phaffomycetaceae</taxon>
        <taxon>Cyberlindnera</taxon>
    </lineage>
</organism>
<dbReference type="AlphaFoldDB" id="A0A0H5C682"/>
<dbReference type="SUPFAM" id="SSF57667">
    <property type="entry name" value="beta-beta-alpha zinc fingers"/>
    <property type="match status" value="1"/>
</dbReference>
<feature type="region of interest" description="Disordered" evidence="9">
    <location>
        <begin position="151"/>
        <end position="193"/>
    </location>
</feature>
<keyword evidence="4" id="KW-0862">Zinc</keyword>
<keyword evidence="5" id="KW-0805">Transcription regulation</keyword>
<accession>A0A0H5C682</accession>
<sequence>MPPGFPQRYPDGRIPLRVQIFQDKGILNSVLTKPKKGVYMCSHCDTNFATLGQMLDHIDEYSIARSYKCSFDDCPWKIVGFSKSRQLKRHISSVHSPTKRFACDIENCNKSFMRLDLFNRHIRSVHENKMSRFNRRNSYRTSSITGGFLHSGSRKGSVCSTISTNSNTSSQGSNNNSPGIHRHSHRATRTSTA</sequence>
<keyword evidence="3 8" id="KW-0863">Zinc-finger</keyword>
<dbReference type="Pfam" id="PF00096">
    <property type="entry name" value="zf-C2H2"/>
    <property type="match status" value="1"/>
</dbReference>
<proteinExistence type="predicted"/>
<comment type="subcellular location">
    <subcellularLocation>
        <location evidence="1">Nucleus</location>
    </subcellularLocation>
</comment>
<dbReference type="PROSITE" id="PS00028">
    <property type="entry name" value="ZINC_FINGER_C2H2_1"/>
    <property type="match status" value="1"/>
</dbReference>
<dbReference type="PANTHER" id="PTHR46179">
    <property type="entry name" value="ZINC FINGER PROTEIN"/>
    <property type="match status" value="1"/>
</dbReference>
<dbReference type="PROSITE" id="PS50157">
    <property type="entry name" value="ZINC_FINGER_C2H2_2"/>
    <property type="match status" value="1"/>
</dbReference>
<evidence type="ECO:0000256" key="1">
    <source>
        <dbReference type="ARBA" id="ARBA00004123"/>
    </source>
</evidence>
<keyword evidence="6" id="KW-0804">Transcription</keyword>
<dbReference type="Proteomes" id="UP000038830">
    <property type="component" value="Unassembled WGS sequence"/>
</dbReference>
<name>A0A0H5C682_CYBJN</name>
<dbReference type="InterPro" id="IPR036236">
    <property type="entry name" value="Znf_C2H2_sf"/>
</dbReference>
<evidence type="ECO:0000256" key="7">
    <source>
        <dbReference type="ARBA" id="ARBA00023242"/>
    </source>
</evidence>
<evidence type="ECO:0000313" key="12">
    <source>
        <dbReference type="Proteomes" id="UP000038830"/>
    </source>
</evidence>
<reference evidence="12" key="1">
    <citation type="journal article" date="2015" name="J. Biotechnol.">
        <title>The structure of the Cyberlindnera jadinii genome and its relation to Candida utilis analyzed by the occurrence of single nucleotide polymorphisms.</title>
        <authorList>
            <person name="Rupp O."/>
            <person name="Brinkrolf K."/>
            <person name="Buerth C."/>
            <person name="Kunigo M."/>
            <person name="Schneider J."/>
            <person name="Jaenicke S."/>
            <person name="Goesmann A."/>
            <person name="Puehler A."/>
            <person name="Jaeger K.-E."/>
            <person name="Ernst J.F."/>
        </authorList>
    </citation>
    <scope>NUCLEOTIDE SEQUENCE [LARGE SCALE GENOMIC DNA]</scope>
    <source>
        <strain evidence="12">ATCC 18201 / CBS 1600 / BCRC 20928 / JCM 3617 / NBRC 0987 / NRRL Y-1542</strain>
    </source>
</reference>
<keyword evidence="7" id="KW-0539">Nucleus</keyword>
<dbReference type="InterPro" id="IPR013087">
    <property type="entry name" value="Znf_C2H2_type"/>
</dbReference>
<evidence type="ECO:0000256" key="8">
    <source>
        <dbReference type="PROSITE-ProRule" id="PRU00042"/>
    </source>
</evidence>
<evidence type="ECO:0000256" key="4">
    <source>
        <dbReference type="ARBA" id="ARBA00022833"/>
    </source>
</evidence>
<dbReference type="SMART" id="SM00355">
    <property type="entry name" value="ZnF_C2H2"/>
    <property type="match status" value="3"/>
</dbReference>
<protein>
    <recommendedName>
        <fullName evidence="10">C2H2-type domain-containing protein</fullName>
    </recommendedName>
</protein>
<feature type="compositionally biased region" description="Basic residues" evidence="9">
    <location>
        <begin position="180"/>
        <end position="193"/>
    </location>
</feature>
<evidence type="ECO:0000313" key="11">
    <source>
        <dbReference type="EMBL" id="CEP23337.1"/>
    </source>
</evidence>
<evidence type="ECO:0000256" key="2">
    <source>
        <dbReference type="ARBA" id="ARBA00022723"/>
    </source>
</evidence>
<dbReference type="PANTHER" id="PTHR46179:SF13">
    <property type="entry name" value="C2H2-TYPE DOMAIN-CONTAINING PROTEIN"/>
    <property type="match status" value="1"/>
</dbReference>
<dbReference type="GO" id="GO:0005634">
    <property type="term" value="C:nucleus"/>
    <property type="evidence" value="ECO:0007669"/>
    <property type="project" value="UniProtKB-SubCell"/>
</dbReference>
<evidence type="ECO:0000259" key="10">
    <source>
        <dbReference type="PROSITE" id="PS50157"/>
    </source>
</evidence>
<evidence type="ECO:0000256" key="9">
    <source>
        <dbReference type="SAM" id="MobiDB-lite"/>
    </source>
</evidence>
<feature type="compositionally biased region" description="Low complexity" evidence="9">
    <location>
        <begin position="160"/>
        <end position="177"/>
    </location>
</feature>
<keyword evidence="2" id="KW-0479">Metal-binding</keyword>